<feature type="chain" id="PRO_5021790835" evidence="2">
    <location>
        <begin position="23"/>
        <end position="99"/>
    </location>
</feature>
<keyword evidence="4" id="KW-1185">Reference proteome</keyword>
<evidence type="ECO:0000313" key="4">
    <source>
        <dbReference type="Proteomes" id="UP000321419"/>
    </source>
</evidence>
<evidence type="ECO:0000256" key="2">
    <source>
        <dbReference type="SAM" id="SignalP"/>
    </source>
</evidence>
<gene>
    <name evidence="3" type="ORF">PES01_13760</name>
</gene>
<accession>A0A510XV76</accession>
<feature type="compositionally biased region" description="Basic and acidic residues" evidence="1">
    <location>
        <begin position="88"/>
        <end position="99"/>
    </location>
</feature>
<keyword evidence="2" id="KW-0732">Signal</keyword>
<evidence type="ECO:0000256" key="1">
    <source>
        <dbReference type="SAM" id="MobiDB-lite"/>
    </source>
</evidence>
<comment type="caution">
    <text evidence="3">The sequence shown here is derived from an EMBL/GenBank/DDBJ whole genome shotgun (WGS) entry which is preliminary data.</text>
</comment>
<protein>
    <submittedName>
        <fullName evidence="3">Uncharacterized protein</fullName>
    </submittedName>
</protein>
<evidence type="ECO:0000313" key="3">
    <source>
        <dbReference type="EMBL" id="GEK54531.1"/>
    </source>
</evidence>
<dbReference type="Proteomes" id="UP000321419">
    <property type="component" value="Unassembled WGS sequence"/>
</dbReference>
<organism evidence="3 4">
    <name type="scientific">Pseudoalteromonas espejiana</name>
    <dbReference type="NCBI Taxonomy" id="28107"/>
    <lineage>
        <taxon>Bacteria</taxon>
        <taxon>Pseudomonadati</taxon>
        <taxon>Pseudomonadota</taxon>
        <taxon>Gammaproteobacteria</taxon>
        <taxon>Alteromonadales</taxon>
        <taxon>Pseudoalteromonadaceae</taxon>
        <taxon>Pseudoalteromonas</taxon>
    </lineage>
</organism>
<sequence length="99" mass="11080">MKFTKQLIVTISFLMVTNYALAHAGSLNKVAVKACTAKQKSQACEYIGDHNDLYIGSCQYMADNLLCVRNQPIQQIKQTTSSSTVQHTHKETDNKKQSQ</sequence>
<proteinExistence type="predicted"/>
<dbReference type="AlphaFoldDB" id="A0A510XV76"/>
<dbReference type="RefSeq" id="WP_089347633.1">
    <property type="nucleotide sequence ID" value="NZ_BJUM01000011.1"/>
</dbReference>
<feature type="region of interest" description="Disordered" evidence="1">
    <location>
        <begin position="77"/>
        <end position="99"/>
    </location>
</feature>
<reference evidence="3 4" key="1">
    <citation type="submission" date="2019-07" db="EMBL/GenBank/DDBJ databases">
        <title>Whole genome shotgun sequence of Pseudoalteromonas espejiana NBRC 102222.</title>
        <authorList>
            <person name="Hosoyama A."/>
            <person name="Uohara A."/>
            <person name="Ohji S."/>
            <person name="Ichikawa N."/>
        </authorList>
    </citation>
    <scope>NUCLEOTIDE SEQUENCE [LARGE SCALE GENOMIC DNA]</scope>
    <source>
        <strain evidence="3 4">NBRC 102222</strain>
    </source>
</reference>
<name>A0A510XV76_9GAMM</name>
<dbReference type="EMBL" id="BJUM01000011">
    <property type="protein sequence ID" value="GEK54531.1"/>
    <property type="molecule type" value="Genomic_DNA"/>
</dbReference>
<feature type="signal peptide" evidence="2">
    <location>
        <begin position="1"/>
        <end position="22"/>
    </location>
</feature>
<dbReference type="OrthoDB" id="6388243at2"/>